<reference evidence="7" key="1">
    <citation type="submission" date="2011-05" db="EMBL/GenBank/DDBJ databases">
        <authorList>
            <person name="Richards S.R."/>
            <person name="Qu J."/>
            <person name="Jiang H."/>
            <person name="Jhangiani S.N."/>
            <person name="Agravi P."/>
            <person name="Goodspeed R."/>
            <person name="Gross S."/>
            <person name="Mandapat C."/>
            <person name="Jackson L."/>
            <person name="Mathew T."/>
            <person name="Pu L."/>
            <person name="Thornton R."/>
            <person name="Saada N."/>
            <person name="Wilczek-Boney K.B."/>
            <person name="Lee S."/>
            <person name="Kovar C."/>
            <person name="Wu Y."/>
            <person name="Scherer S.E."/>
            <person name="Worley K.C."/>
            <person name="Muzny D.M."/>
            <person name="Gibbs R."/>
        </authorList>
    </citation>
    <scope>NUCLEOTIDE SEQUENCE</scope>
    <source>
        <strain evidence="7">Brora</strain>
    </source>
</reference>
<evidence type="ECO:0000313" key="7">
    <source>
        <dbReference type="Proteomes" id="UP000014500"/>
    </source>
</evidence>
<accession>T1JCI1</accession>
<dbReference type="AlphaFoldDB" id="T1JCI1"/>
<evidence type="ECO:0000259" key="5">
    <source>
        <dbReference type="PROSITE" id="PS50888"/>
    </source>
</evidence>
<dbReference type="GO" id="GO:0000981">
    <property type="term" value="F:DNA-binding transcription factor activity, RNA polymerase II-specific"/>
    <property type="evidence" value="ECO:0007669"/>
    <property type="project" value="TreeGrafter"/>
</dbReference>
<dbReference type="GO" id="GO:0000977">
    <property type="term" value="F:RNA polymerase II transcription regulatory region sequence-specific DNA binding"/>
    <property type="evidence" value="ECO:0007669"/>
    <property type="project" value="TreeGrafter"/>
</dbReference>
<organism evidence="6 7">
    <name type="scientific">Strigamia maritima</name>
    <name type="common">European centipede</name>
    <name type="synonym">Geophilus maritimus</name>
    <dbReference type="NCBI Taxonomy" id="126957"/>
    <lineage>
        <taxon>Eukaryota</taxon>
        <taxon>Metazoa</taxon>
        <taxon>Ecdysozoa</taxon>
        <taxon>Arthropoda</taxon>
        <taxon>Myriapoda</taxon>
        <taxon>Chilopoda</taxon>
        <taxon>Pleurostigmophora</taxon>
        <taxon>Geophilomorpha</taxon>
        <taxon>Linotaeniidae</taxon>
        <taxon>Strigamia</taxon>
    </lineage>
</organism>
<dbReference type="InterPro" id="IPR050283">
    <property type="entry name" value="E-box_TF_Regulators"/>
</dbReference>
<dbReference type="SUPFAM" id="SSF47459">
    <property type="entry name" value="HLH, helix-loop-helix DNA-binding domain"/>
    <property type="match status" value="1"/>
</dbReference>
<evidence type="ECO:0000256" key="3">
    <source>
        <dbReference type="ARBA" id="ARBA00023125"/>
    </source>
</evidence>
<dbReference type="GO" id="GO:0007399">
    <property type="term" value="P:nervous system development"/>
    <property type="evidence" value="ECO:0007669"/>
    <property type="project" value="UniProtKB-KW"/>
</dbReference>
<dbReference type="Pfam" id="PF00010">
    <property type="entry name" value="HLH"/>
    <property type="match status" value="1"/>
</dbReference>
<dbReference type="InterPro" id="IPR036638">
    <property type="entry name" value="HLH_DNA-bd_sf"/>
</dbReference>
<dbReference type="Proteomes" id="UP000014500">
    <property type="component" value="Unassembled WGS sequence"/>
</dbReference>
<evidence type="ECO:0000313" key="6">
    <source>
        <dbReference type="EnsemblMetazoa" id="SMAR011493-PA"/>
    </source>
</evidence>
<dbReference type="PROSITE" id="PS50888">
    <property type="entry name" value="BHLH"/>
    <property type="match status" value="1"/>
</dbReference>
<dbReference type="SMART" id="SM00353">
    <property type="entry name" value="HLH"/>
    <property type="match status" value="1"/>
</dbReference>
<evidence type="ECO:0000256" key="1">
    <source>
        <dbReference type="ARBA" id="ARBA00004123"/>
    </source>
</evidence>
<name>T1JCI1_STRMM</name>
<sequence length="198" mass="22591">MTLPRLSSSYPQCMYDIGKDASFDAHGTVTSVSSTTDDGCGMQDANWDTSCEERDISLDNSEGATKKRSPKKGFKSVYKHVPHKDKPPHLVARRNARERRRVQAVNSAFAKLRKCVPVENRNKRLSKVKTLQKAIEYISHMQDMIDAADSHLQSTQTSQYGQENIQQTRWTSSVEMAYRDTEFEDYASFCDDFDDYAK</sequence>
<dbReference type="GO" id="GO:0005634">
    <property type="term" value="C:nucleus"/>
    <property type="evidence" value="ECO:0007669"/>
    <property type="project" value="UniProtKB-SubCell"/>
</dbReference>
<protein>
    <recommendedName>
        <fullName evidence="5">BHLH domain-containing protein</fullName>
    </recommendedName>
</protein>
<dbReference type="InterPro" id="IPR011598">
    <property type="entry name" value="bHLH_dom"/>
</dbReference>
<keyword evidence="2" id="KW-0524">Neurogenesis</keyword>
<dbReference type="GO" id="GO:0046983">
    <property type="term" value="F:protein dimerization activity"/>
    <property type="evidence" value="ECO:0007669"/>
    <property type="project" value="InterPro"/>
</dbReference>
<evidence type="ECO:0000256" key="4">
    <source>
        <dbReference type="ARBA" id="ARBA00023242"/>
    </source>
</evidence>
<keyword evidence="7" id="KW-1185">Reference proteome</keyword>
<dbReference type="CDD" id="cd11418">
    <property type="entry name" value="bHLH_TS_ASCL"/>
    <property type="match status" value="1"/>
</dbReference>
<dbReference type="STRING" id="126957.T1JCI1"/>
<keyword evidence="4" id="KW-0539">Nucleus</keyword>
<reference evidence="6" key="2">
    <citation type="submission" date="2015-02" db="UniProtKB">
        <authorList>
            <consortium name="EnsemblMetazoa"/>
        </authorList>
    </citation>
    <scope>IDENTIFICATION</scope>
</reference>
<keyword evidence="3" id="KW-0238">DNA-binding</keyword>
<dbReference type="eggNOG" id="KOG4029">
    <property type="taxonomic scope" value="Eukaryota"/>
</dbReference>
<feature type="domain" description="BHLH" evidence="5">
    <location>
        <begin position="89"/>
        <end position="141"/>
    </location>
</feature>
<proteinExistence type="predicted"/>
<dbReference type="Gene3D" id="4.10.280.10">
    <property type="entry name" value="Helix-loop-helix DNA-binding domain"/>
    <property type="match status" value="1"/>
</dbReference>
<dbReference type="PANTHER" id="PTHR23349:SF108">
    <property type="entry name" value="BHLH DOMAIN-CONTAINING PROTEIN"/>
    <property type="match status" value="1"/>
</dbReference>
<evidence type="ECO:0000256" key="2">
    <source>
        <dbReference type="ARBA" id="ARBA00022902"/>
    </source>
</evidence>
<comment type="subcellular location">
    <subcellularLocation>
        <location evidence="1">Nucleus</location>
    </subcellularLocation>
</comment>
<dbReference type="EnsemblMetazoa" id="SMAR011493-RA">
    <property type="protein sequence ID" value="SMAR011493-PA"/>
    <property type="gene ID" value="SMAR011493"/>
</dbReference>
<dbReference type="PANTHER" id="PTHR23349">
    <property type="entry name" value="BASIC HELIX-LOOP-HELIX TRANSCRIPTION FACTOR, TWIST"/>
    <property type="match status" value="1"/>
</dbReference>
<dbReference type="FunFam" id="4.10.280.10:FF:000029">
    <property type="entry name" value="Achaete-scute family bHLH transcription factor 1"/>
    <property type="match status" value="1"/>
</dbReference>
<dbReference type="EMBL" id="JH432065">
    <property type="status" value="NOT_ANNOTATED_CDS"/>
    <property type="molecule type" value="Genomic_DNA"/>
</dbReference>
<dbReference type="HOGENOM" id="CLU_1379717_0_0_1"/>